<dbReference type="EMBL" id="CAJMWS010000048">
    <property type="protein sequence ID" value="CAE6348625.1"/>
    <property type="molecule type" value="Genomic_DNA"/>
</dbReference>
<dbReference type="EMBL" id="CAJMWS010000048">
    <property type="protein sequence ID" value="CAE6348649.1"/>
    <property type="molecule type" value="Genomic_DNA"/>
</dbReference>
<comment type="caution">
    <text evidence="3">The sequence shown here is derived from an EMBL/GenBank/DDBJ whole genome shotgun (WGS) entry which is preliminary data.</text>
</comment>
<accession>A0A8H2ZY32</accession>
<reference evidence="3" key="1">
    <citation type="submission" date="2021-01" db="EMBL/GenBank/DDBJ databases">
        <authorList>
            <person name="Kaushik A."/>
        </authorList>
    </citation>
    <scope>NUCLEOTIDE SEQUENCE</scope>
    <source>
        <strain evidence="3">AG1-1C</strain>
    </source>
</reference>
<protein>
    <submittedName>
        <fullName evidence="3">Uncharacterized protein</fullName>
    </submittedName>
</protein>
<gene>
    <name evidence="4" type="ORF">RDB_LOCUS157338</name>
    <name evidence="2" type="ORF">RDB_LOCUS9407</name>
    <name evidence="3" type="ORF">RDB_LOCUS9408</name>
</gene>
<evidence type="ECO:0000313" key="4">
    <source>
        <dbReference type="EMBL" id="CAE6459437.1"/>
    </source>
</evidence>
<feature type="compositionally biased region" description="Polar residues" evidence="1">
    <location>
        <begin position="45"/>
        <end position="66"/>
    </location>
</feature>
<dbReference type="OrthoDB" id="1470350at2759"/>
<dbReference type="AlphaFoldDB" id="A0A8H2ZY32"/>
<evidence type="ECO:0000313" key="5">
    <source>
        <dbReference type="Proteomes" id="UP000663846"/>
    </source>
</evidence>
<evidence type="ECO:0000313" key="2">
    <source>
        <dbReference type="EMBL" id="CAE6348625.1"/>
    </source>
</evidence>
<organism evidence="3 5">
    <name type="scientific">Rhizoctonia solani</name>
    <dbReference type="NCBI Taxonomy" id="456999"/>
    <lineage>
        <taxon>Eukaryota</taxon>
        <taxon>Fungi</taxon>
        <taxon>Dikarya</taxon>
        <taxon>Basidiomycota</taxon>
        <taxon>Agaricomycotina</taxon>
        <taxon>Agaricomycetes</taxon>
        <taxon>Cantharellales</taxon>
        <taxon>Ceratobasidiaceae</taxon>
        <taxon>Rhizoctonia</taxon>
    </lineage>
</organism>
<proteinExistence type="predicted"/>
<dbReference type="Proteomes" id="UP000663846">
    <property type="component" value="Unassembled WGS sequence"/>
</dbReference>
<dbReference type="EMBL" id="CAJMWS010000699">
    <property type="protein sequence ID" value="CAE6459437.1"/>
    <property type="molecule type" value="Genomic_DNA"/>
</dbReference>
<name>A0A8H2ZY32_9AGAM</name>
<feature type="region of interest" description="Disordered" evidence="1">
    <location>
        <begin position="43"/>
        <end position="66"/>
    </location>
</feature>
<evidence type="ECO:0000313" key="3">
    <source>
        <dbReference type="EMBL" id="CAE6348649.1"/>
    </source>
</evidence>
<sequence>MNESLSELMTSPPMLLPKRIQEEIANVLIRWYRQCFKQGIADLPPSNTSDLAQVPSSQLSAKPNFK</sequence>
<evidence type="ECO:0000256" key="1">
    <source>
        <dbReference type="SAM" id="MobiDB-lite"/>
    </source>
</evidence>